<evidence type="ECO:0000259" key="7">
    <source>
        <dbReference type="PROSITE" id="PS51194"/>
    </source>
</evidence>
<dbReference type="GO" id="GO:0004386">
    <property type="term" value="F:helicase activity"/>
    <property type="evidence" value="ECO:0007669"/>
    <property type="project" value="UniProtKB-KW"/>
</dbReference>
<dbReference type="PANTHER" id="PTHR47961:SF6">
    <property type="entry name" value="DNA-DIRECTED DNA POLYMERASE"/>
    <property type="match status" value="1"/>
</dbReference>
<feature type="region of interest" description="Disordered" evidence="5">
    <location>
        <begin position="797"/>
        <end position="822"/>
    </location>
</feature>
<evidence type="ECO:0000256" key="3">
    <source>
        <dbReference type="ARBA" id="ARBA00022806"/>
    </source>
</evidence>
<evidence type="ECO:0000256" key="5">
    <source>
        <dbReference type="SAM" id="MobiDB-lite"/>
    </source>
</evidence>
<keyword evidence="4" id="KW-0067">ATP-binding</keyword>
<evidence type="ECO:0000313" key="9">
    <source>
        <dbReference type="Proteomes" id="UP000478417"/>
    </source>
</evidence>
<evidence type="ECO:0000256" key="2">
    <source>
        <dbReference type="ARBA" id="ARBA00022801"/>
    </source>
</evidence>
<keyword evidence="1" id="KW-0547">Nucleotide-binding</keyword>
<dbReference type="GO" id="GO:0003676">
    <property type="term" value="F:nucleic acid binding"/>
    <property type="evidence" value="ECO:0007669"/>
    <property type="project" value="InterPro"/>
</dbReference>
<protein>
    <submittedName>
        <fullName evidence="8">DEAD/DEAH box helicase</fullName>
    </submittedName>
</protein>
<dbReference type="RefSeq" id="WP_163962169.1">
    <property type="nucleotide sequence ID" value="NZ_JAAGNX010000001.1"/>
</dbReference>
<name>A0A6B2LYU3_9BACT</name>
<keyword evidence="2" id="KW-0378">Hydrolase</keyword>
<evidence type="ECO:0000259" key="6">
    <source>
        <dbReference type="PROSITE" id="PS51192"/>
    </source>
</evidence>
<reference evidence="8 9" key="1">
    <citation type="submission" date="2020-02" db="EMBL/GenBank/DDBJ databases">
        <title>Albibacoteraceae fam. nov., the first described family within the subdivision 4 Verrucomicrobia.</title>
        <authorList>
            <person name="Xi F."/>
        </authorList>
    </citation>
    <scope>NUCLEOTIDE SEQUENCE [LARGE SCALE GENOMIC DNA]</scope>
    <source>
        <strain evidence="8 9">CK1056</strain>
    </source>
</reference>
<sequence length="822" mass="91901">MDSLETQLKIPDLWQQKAIRALQGGKDVIVASPTGAGKTYIFELLMETGFQGKAVYTVPTRALANDKRLEWKRRGWDVGITTGDRNENPDARVVVATLETQKGRLVRGEGPDLLVVDEYQMLGDEQRGLNYELSIASAPAKTQLLLLSGSVGNPKNVADWLIRLGRKVELVQHSKRPVPLEEIQIEGLPNRIPTSVRGLWPRAIAKVLKAGMAPLLAFAPRRKAAEDLAFEIARMLPEEDPIVLTPEQERLAGDGLKGLLRARVAFHHSGLDYAQRAGLIEPLAKAGQLRVVVATMGLAAGINFSMRSVLVTDREYRSGDRVHEVRPDELLQMFGRAGRRGMDKVGYIAVAPGKPRLQEARPLRLKRSNQIDWPSITGLMQTAIEKNQNPMEAAHQLTRRLFSVQRIPLGLADFHAGGPSASPVQQNIVTQTVTEFQTPDNDWERKRAPRRAELGIALYWFKDEWRPALSVPEMLTSLPLGTLCRLNSQKPPEYGRQVPIARFGTSDTEGELVLNRWILRAIREQPNSKGRKHHWRRMRWTLDRIEKQIIPLLPAITMGGTFVDWRESKGMLYARLHYRKAITHAQVDSANRPLISPPERLVSHETDLTLPGDEGTGSSGKTRTAADIWFSLGLIDKYGAPTQRGILFSFFNYGEGLAIAAALEDRSYALEDLMYDLANLRAGHRFSFHEAGSGRLGAACRAAYGLVSHTGYLIRGLPTTYGEGASEVLFQPGALHALNKGDMELRTGDIERARLEWKSILRHIAHCPKLNWDRWLDLRALAKSTVKNFPKEATLESLPGLTSKQQQRHKSFLTFEHSPLQD</sequence>
<evidence type="ECO:0000313" key="8">
    <source>
        <dbReference type="EMBL" id="NDV61332.1"/>
    </source>
</evidence>
<dbReference type="InterPro" id="IPR011545">
    <property type="entry name" value="DEAD/DEAH_box_helicase_dom"/>
</dbReference>
<dbReference type="InterPro" id="IPR014001">
    <property type="entry name" value="Helicase_ATP-bd"/>
</dbReference>
<dbReference type="Pfam" id="PF00270">
    <property type="entry name" value="DEAD"/>
    <property type="match status" value="1"/>
</dbReference>
<dbReference type="AlphaFoldDB" id="A0A6B2LYU3"/>
<dbReference type="GO" id="GO:0005524">
    <property type="term" value="F:ATP binding"/>
    <property type="evidence" value="ECO:0007669"/>
    <property type="project" value="UniProtKB-KW"/>
</dbReference>
<dbReference type="InterPro" id="IPR027417">
    <property type="entry name" value="P-loop_NTPase"/>
</dbReference>
<comment type="caution">
    <text evidence="8">The sequence shown here is derived from an EMBL/GenBank/DDBJ whole genome shotgun (WGS) entry which is preliminary data.</text>
</comment>
<dbReference type="SMART" id="SM00487">
    <property type="entry name" value="DEXDc"/>
    <property type="match status" value="1"/>
</dbReference>
<dbReference type="InterPro" id="IPR050474">
    <property type="entry name" value="Hel308_SKI2-like"/>
</dbReference>
<dbReference type="PROSITE" id="PS51194">
    <property type="entry name" value="HELICASE_CTER"/>
    <property type="match status" value="1"/>
</dbReference>
<feature type="domain" description="Helicase C-terminal" evidence="7">
    <location>
        <begin position="224"/>
        <end position="388"/>
    </location>
</feature>
<dbReference type="EMBL" id="JAAGNX010000001">
    <property type="protein sequence ID" value="NDV61332.1"/>
    <property type="molecule type" value="Genomic_DNA"/>
</dbReference>
<dbReference type="Proteomes" id="UP000478417">
    <property type="component" value="Unassembled WGS sequence"/>
</dbReference>
<evidence type="ECO:0000256" key="1">
    <source>
        <dbReference type="ARBA" id="ARBA00022741"/>
    </source>
</evidence>
<proteinExistence type="predicted"/>
<dbReference type="PROSITE" id="PS51192">
    <property type="entry name" value="HELICASE_ATP_BIND_1"/>
    <property type="match status" value="1"/>
</dbReference>
<keyword evidence="9" id="KW-1185">Reference proteome</keyword>
<gene>
    <name evidence="8" type="ORF">G0Q06_02575</name>
</gene>
<dbReference type="InterPro" id="IPR001650">
    <property type="entry name" value="Helicase_C-like"/>
</dbReference>
<dbReference type="GO" id="GO:0016787">
    <property type="term" value="F:hydrolase activity"/>
    <property type="evidence" value="ECO:0007669"/>
    <property type="project" value="UniProtKB-KW"/>
</dbReference>
<organism evidence="8 9">
    <name type="scientific">Oceanipulchritudo coccoides</name>
    <dbReference type="NCBI Taxonomy" id="2706888"/>
    <lineage>
        <taxon>Bacteria</taxon>
        <taxon>Pseudomonadati</taxon>
        <taxon>Verrucomicrobiota</taxon>
        <taxon>Opitutia</taxon>
        <taxon>Puniceicoccales</taxon>
        <taxon>Oceanipulchritudinaceae</taxon>
        <taxon>Oceanipulchritudo</taxon>
    </lineage>
</organism>
<dbReference type="SUPFAM" id="SSF52540">
    <property type="entry name" value="P-loop containing nucleoside triphosphate hydrolases"/>
    <property type="match status" value="1"/>
</dbReference>
<dbReference type="Gene3D" id="3.40.50.300">
    <property type="entry name" value="P-loop containing nucleotide triphosphate hydrolases"/>
    <property type="match status" value="2"/>
</dbReference>
<feature type="domain" description="Helicase ATP-binding" evidence="6">
    <location>
        <begin position="19"/>
        <end position="169"/>
    </location>
</feature>
<dbReference type="PANTHER" id="PTHR47961">
    <property type="entry name" value="DNA POLYMERASE THETA, PUTATIVE (AFU_ORTHOLOGUE AFUA_1G05260)-RELATED"/>
    <property type="match status" value="1"/>
</dbReference>
<dbReference type="Pfam" id="PF00271">
    <property type="entry name" value="Helicase_C"/>
    <property type="match status" value="1"/>
</dbReference>
<evidence type="ECO:0000256" key="4">
    <source>
        <dbReference type="ARBA" id="ARBA00022840"/>
    </source>
</evidence>
<keyword evidence="3 8" id="KW-0347">Helicase</keyword>
<dbReference type="SMART" id="SM00490">
    <property type="entry name" value="HELICc"/>
    <property type="match status" value="1"/>
</dbReference>
<accession>A0A6B2LYU3</accession>